<reference evidence="1 2" key="1">
    <citation type="submission" date="2018-08" db="EMBL/GenBank/DDBJ databases">
        <title>A genome reference for cultivated species of the human gut microbiota.</title>
        <authorList>
            <person name="Zou Y."/>
            <person name="Xue W."/>
            <person name="Luo G."/>
        </authorList>
    </citation>
    <scope>NUCLEOTIDE SEQUENCE [LARGE SCALE GENOMIC DNA]</scope>
    <source>
        <strain evidence="1 2">OM06-2</strain>
    </source>
</reference>
<accession>A0A3E4Z8J8</accession>
<dbReference type="AlphaFoldDB" id="A0A3E4Z8J8"/>
<dbReference type="Proteomes" id="UP000260814">
    <property type="component" value="Unassembled WGS sequence"/>
</dbReference>
<name>A0A3E4Z8J8_9BACT</name>
<sequence>MEKVKLILTLICSIVLLSSCGKHTTHSKDMSDNKIDTAINNFVLRDTSCMRAIKIQKGNIIEDFYKGEGICFSNSNDTEFLYMVKEMGGYENQYCYFYLLDSVPPAYEGKVIKLPDSNFVTSQGWHLGSTKEEFMGKGGGKKFNVNHVNDKTLYSYTDSTELYSCKYLFQGNRLCQIEFGYTW</sequence>
<dbReference type="EMBL" id="QSTW01000009">
    <property type="protein sequence ID" value="RGM91352.1"/>
    <property type="molecule type" value="Genomic_DNA"/>
</dbReference>
<protein>
    <recommendedName>
        <fullName evidence="3">Lipoprotein</fullName>
    </recommendedName>
</protein>
<organism evidence="1 2">
    <name type="scientific">Phocaeicola plebeius</name>
    <dbReference type="NCBI Taxonomy" id="310297"/>
    <lineage>
        <taxon>Bacteria</taxon>
        <taxon>Pseudomonadati</taxon>
        <taxon>Bacteroidota</taxon>
        <taxon>Bacteroidia</taxon>
        <taxon>Bacteroidales</taxon>
        <taxon>Bacteroidaceae</taxon>
        <taxon>Phocaeicola</taxon>
    </lineage>
</organism>
<dbReference type="PROSITE" id="PS51257">
    <property type="entry name" value="PROKAR_LIPOPROTEIN"/>
    <property type="match status" value="1"/>
</dbReference>
<evidence type="ECO:0008006" key="3">
    <source>
        <dbReference type="Google" id="ProtNLM"/>
    </source>
</evidence>
<gene>
    <name evidence="1" type="ORF">DXB87_08635</name>
</gene>
<comment type="caution">
    <text evidence="1">The sequence shown here is derived from an EMBL/GenBank/DDBJ whole genome shotgun (WGS) entry which is preliminary data.</text>
</comment>
<evidence type="ECO:0000313" key="1">
    <source>
        <dbReference type="EMBL" id="RGM91352.1"/>
    </source>
</evidence>
<proteinExistence type="predicted"/>
<evidence type="ECO:0000313" key="2">
    <source>
        <dbReference type="Proteomes" id="UP000260814"/>
    </source>
</evidence>
<dbReference type="RefSeq" id="WP_117701884.1">
    <property type="nucleotide sequence ID" value="NZ_QSTW01000009.1"/>
</dbReference>